<dbReference type="GO" id="GO:0051983">
    <property type="term" value="P:regulation of chromosome segregation"/>
    <property type="evidence" value="ECO:0007669"/>
    <property type="project" value="TreeGrafter"/>
</dbReference>
<dbReference type="Gene3D" id="2.60.200.20">
    <property type="match status" value="1"/>
</dbReference>
<feature type="compositionally biased region" description="Basic and acidic residues" evidence="7">
    <location>
        <begin position="1479"/>
        <end position="1488"/>
    </location>
</feature>
<dbReference type="InterPro" id="IPR012568">
    <property type="entry name" value="KI67R"/>
</dbReference>
<dbReference type="SUPFAM" id="SSF49879">
    <property type="entry name" value="SMAD/FHA domain"/>
    <property type="match status" value="1"/>
</dbReference>
<feature type="compositionally biased region" description="Polar residues" evidence="7">
    <location>
        <begin position="1182"/>
        <end position="1198"/>
    </location>
</feature>
<gene>
    <name evidence="9" type="ORF">XNOV1_A014139</name>
</gene>
<dbReference type="GO" id="GO:0005694">
    <property type="term" value="C:chromosome"/>
    <property type="evidence" value="ECO:0007669"/>
    <property type="project" value="TreeGrafter"/>
</dbReference>
<feature type="compositionally biased region" description="Basic and acidic residues" evidence="7">
    <location>
        <begin position="1691"/>
        <end position="1702"/>
    </location>
</feature>
<dbReference type="InterPro" id="IPR000253">
    <property type="entry name" value="FHA_dom"/>
</dbReference>
<dbReference type="Pfam" id="PF00498">
    <property type="entry name" value="FHA"/>
    <property type="match status" value="1"/>
</dbReference>
<feature type="region of interest" description="Disordered" evidence="7">
    <location>
        <begin position="136"/>
        <end position="179"/>
    </location>
</feature>
<feature type="compositionally biased region" description="Basic and acidic residues" evidence="7">
    <location>
        <begin position="141"/>
        <end position="157"/>
    </location>
</feature>
<feature type="compositionally biased region" description="Basic and acidic residues" evidence="7">
    <location>
        <begin position="1958"/>
        <end position="1983"/>
    </location>
</feature>
<evidence type="ECO:0000313" key="10">
    <source>
        <dbReference type="Proteomes" id="UP001178508"/>
    </source>
</evidence>
<keyword evidence="4" id="KW-0832">Ubl conjugation</keyword>
<keyword evidence="10" id="KW-1185">Reference proteome</keyword>
<evidence type="ECO:0000256" key="6">
    <source>
        <dbReference type="ARBA" id="ARBA00023306"/>
    </source>
</evidence>
<feature type="compositionally biased region" description="Basic and acidic residues" evidence="7">
    <location>
        <begin position="1721"/>
        <end position="1733"/>
    </location>
</feature>
<dbReference type="CDD" id="cd22673">
    <property type="entry name" value="FHA_Ki67"/>
    <property type="match status" value="1"/>
</dbReference>
<feature type="region of interest" description="Disordered" evidence="7">
    <location>
        <begin position="191"/>
        <end position="586"/>
    </location>
</feature>
<feature type="domain" description="FHA" evidence="8">
    <location>
        <begin position="26"/>
        <end position="76"/>
    </location>
</feature>
<feature type="compositionally biased region" description="Polar residues" evidence="7">
    <location>
        <begin position="197"/>
        <end position="210"/>
    </location>
</feature>
<keyword evidence="3" id="KW-0597">Phosphoprotein</keyword>
<feature type="compositionally biased region" description="Acidic residues" evidence="7">
    <location>
        <begin position="1200"/>
        <end position="1214"/>
    </location>
</feature>
<dbReference type="SMART" id="SM01295">
    <property type="entry name" value="K167R"/>
    <property type="match status" value="1"/>
</dbReference>
<evidence type="ECO:0000313" key="9">
    <source>
        <dbReference type="EMBL" id="CAJ1080802.1"/>
    </source>
</evidence>
<evidence type="ECO:0000259" key="8">
    <source>
        <dbReference type="PROSITE" id="PS50006"/>
    </source>
</evidence>
<dbReference type="PROSITE" id="PS50006">
    <property type="entry name" value="FHA_DOMAIN"/>
    <property type="match status" value="1"/>
</dbReference>
<feature type="compositionally biased region" description="Low complexity" evidence="7">
    <location>
        <begin position="1229"/>
        <end position="1239"/>
    </location>
</feature>
<sequence>MPLHGKIVVIKRSGGDGTEFPLTATCLFGRKPDCDIRIQLPQVSKEHCRIDLNENKEVILTNLSSVNPTRVNGEALQQSERLKHGDVITIIDRSFRFEYPPAPTPKKRSSTGGKSETLKVLQDQQVVDLVTSEISGVSTDPHLKDGTNHDNIQRPVEKTTAVESRSDDSQLQNKTTSPFNDLYQMIKKSLDVKTPRKSSASLLQTPTSRFCTPKPVISTGEKSTPKKDEAQVPPAADEVKMEEENKTSGTPKSVKKQRRSSQTPSTAEAEPETGNAAKSETPSPQRRNRTPPQRFTAGEVVDQICSKSSPRRRSKEATPVKSAVTSPKAERILKASPKSPRTAEKVKGTSKKRKSGELPSDLPISEMKRKRVSFGGHLSPELFDKRLPPDSPLRKGAAPRRSLGLLKPKQSLLRRASVIGLLEELSEKSPAKKKTQSPKKSASPKGVSPKSAQKSPKSRSPSPKAATPAKQSPKSKSPSPKAATPAKKSPKSTSPSPKAATPAKVSPKSRSASPKAQTPRSKSPSTDKMETPKSTKQTPTVQGRFSVSRISTPSPVAEECVPDVTPKMSQKRKSIVRKTPKLTKSAVKVMARRSGISRASLKAKNLWAEIVKFGQPKTQVVAPTKRAVIRKTKKKTAVSKPQTPARALPGHVSTGHACSPVTIVVSRAQAQKLVQPSGAAPRLVTNIAVLKKNLKMDEDLSGVSEMFKTPAHERKTRSLISESSAMKTPMRDLETPLVEPSVLSTPEEPGEMMVSPLSVSSTVKNRQYNSEAVKRLLDGEEESSFVSDAPTMENHSDEQQCTDSETTSVSTPKQKLELPDCLTGVKRIMKTPKQTAEPVEDLRGRLLKTPKQKLEQQECLTGVKRIMKTPKQKAEPIEDLRGKILKTPKQKPEEQECLSGVKRILKTPKQKVEPVEDIRGNLLMTPKQKPEQLECLSGIKRIMQTPQQEAESLEDLSVKLLETPKAPEASDAGVDAVEDLAETAIQEQESEDVFEETEMKTPKVKSAPQTPKETGAPVEDMIGVERLLKTPKEKSGPVEENFGIQTLMKTPRLRETAPVEDFEGLQELMEEPLSDPAEEQETKEVEDQSCNDDGEEVAKELEVSSETQQDAPSDEIDALPTDMEKDANIKEVIAEDILEEAPKTNVDNEASDATGNVCEGQVEEMAPEEQPTVDTVDENLSEEQPTVEENLSKEQLTVDTVDENLSEEQPEVETETCNATEMETTTSDPEPQAPASESAPEVEEATCKSTEMETTAEDPVVQKKPVRGRRAKAVETKAAEEKQEPTEKTEEPIISAPVRGRRGRKNEAPAAPAVRQTTRGRKTAENTDAESAVEESEALPSEAAVAKPKRGRNAKKASNDQAEIVKVAETEIVPTPESEVSPPAEEDQDANVIAASVEKAVVKPKRGQKAKQPKQAAVEQQAAVSTPREEPQTDVVKVDEVCSERLEVVPCETEECKPSDADEAVPNEAPVSESLPEAEACKDAEKDAAVVQKKPARGRRPKMVESKVEVEQEVVEHPEEPVVVSAPVRARRGKKTEAAAPAAGRKTTRGRNTKSQESTSDDQPEVVPEQPVEASPVPEVPAETVTEDTGAKEESDSAPPAEEVAVKPTRGRRAKQTPVEQPEPQKHEVPDEQLTADAESQKSVPTVGKPRRGRKTKPDTPEQNEEAEDPAVTVETKQPAQPPVRAKRGRNIKEKEEKHKSTSAETSESQEPARKVRRTRKAEQTAEEPKEEVQPVETVSPDEVEAAVVEEPVTVKEQTAAAAKPRRGRKAKQDTEIEIPVESTEVQENLSVSTTDKPKRGRRGKPVTEEAEVPAEVPEEKPEAEEKDEAEPEAAVIKPSRGRARKLKAPQAVPAKRARRGAAAAVTQEETHTEPAAEASEPASISVEPAKRGRRAAPKPTTEDAQEASKQETPTDDSSNIAVEDKVSKRSVRWKSDVKVIEIPKATPVKAVRGRRAKPADPGDAESKSASKDESKPEEKDLSDTAVKALPLKRAKRGAKVADATPVEAESTSTGGSVEAETQPKTRKGRSAKK</sequence>
<dbReference type="PANTHER" id="PTHR21603:SF17">
    <property type="entry name" value="PROLIFERATION MARKER PROTEIN KI-67"/>
    <property type="match status" value="1"/>
</dbReference>
<protein>
    <submittedName>
        <fullName evidence="9">Proliferation marker protein Ki-67 isoform X2</fullName>
    </submittedName>
</protein>
<feature type="compositionally biased region" description="Basic and acidic residues" evidence="7">
    <location>
        <begin position="1923"/>
        <end position="1942"/>
    </location>
</feature>
<dbReference type="Proteomes" id="UP001178508">
    <property type="component" value="Chromosome 19"/>
</dbReference>
<feature type="compositionally biased region" description="Basic residues" evidence="7">
    <location>
        <begin position="569"/>
        <end position="581"/>
    </location>
</feature>
<feature type="region of interest" description="Disordered" evidence="7">
    <location>
        <begin position="781"/>
        <end position="813"/>
    </location>
</feature>
<feature type="compositionally biased region" description="Basic and acidic residues" evidence="7">
    <location>
        <begin position="1026"/>
        <end position="1037"/>
    </location>
</feature>
<feature type="compositionally biased region" description="Acidic residues" evidence="7">
    <location>
        <begin position="1068"/>
        <end position="1079"/>
    </location>
</feature>
<dbReference type="InterPro" id="IPR029334">
    <property type="entry name" value="PP1-bd"/>
</dbReference>
<feature type="region of interest" description="Disordered" evidence="7">
    <location>
        <begin position="1452"/>
        <end position="2034"/>
    </location>
</feature>
<feature type="region of interest" description="Disordered" evidence="7">
    <location>
        <begin position="1179"/>
        <end position="1389"/>
    </location>
</feature>
<accession>A0AAV1H473</accession>
<dbReference type="Pfam" id="PF15276">
    <property type="entry name" value="PP1_bind"/>
    <property type="match status" value="1"/>
</dbReference>
<feature type="compositionally biased region" description="Basic residues" evidence="7">
    <location>
        <begin position="627"/>
        <end position="637"/>
    </location>
</feature>
<dbReference type="SMART" id="SM00240">
    <property type="entry name" value="FHA"/>
    <property type="match status" value="1"/>
</dbReference>
<dbReference type="PANTHER" id="PTHR21603">
    <property type="entry name" value="ANTIGEN KI-67-LIKE PROTEIN"/>
    <property type="match status" value="1"/>
</dbReference>
<evidence type="ECO:0000256" key="3">
    <source>
        <dbReference type="ARBA" id="ARBA00022553"/>
    </source>
</evidence>
<dbReference type="EMBL" id="OY660882">
    <property type="protein sequence ID" value="CAJ1080802.1"/>
    <property type="molecule type" value="Genomic_DNA"/>
</dbReference>
<feature type="compositionally biased region" description="Basic and acidic residues" evidence="7">
    <location>
        <begin position="1272"/>
        <end position="1291"/>
    </location>
</feature>
<dbReference type="GO" id="GO:0005634">
    <property type="term" value="C:nucleus"/>
    <property type="evidence" value="ECO:0007669"/>
    <property type="project" value="UniProtKB-SubCell"/>
</dbReference>
<feature type="compositionally biased region" description="Acidic residues" evidence="7">
    <location>
        <begin position="1822"/>
        <end position="1832"/>
    </location>
</feature>
<keyword evidence="5" id="KW-0539">Nucleus</keyword>
<feature type="compositionally biased region" description="Basic residues" evidence="7">
    <location>
        <begin position="2025"/>
        <end position="2034"/>
    </location>
</feature>
<dbReference type="GO" id="GO:0007088">
    <property type="term" value="P:regulation of mitotic nuclear division"/>
    <property type="evidence" value="ECO:0007669"/>
    <property type="project" value="TreeGrafter"/>
</dbReference>
<evidence type="ECO:0000256" key="2">
    <source>
        <dbReference type="ARBA" id="ARBA00022499"/>
    </source>
</evidence>
<feature type="compositionally biased region" description="Polar residues" evidence="7">
    <location>
        <begin position="169"/>
        <end position="179"/>
    </location>
</feature>
<evidence type="ECO:0000256" key="7">
    <source>
        <dbReference type="SAM" id="MobiDB-lite"/>
    </source>
</evidence>
<feature type="compositionally biased region" description="Polar residues" evidence="7">
    <location>
        <begin position="534"/>
        <end position="554"/>
    </location>
</feature>
<proteinExistence type="predicted"/>
<feature type="compositionally biased region" description="Low complexity" evidence="7">
    <location>
        <begin position="1565"/>
        <end position="1584"/>
    </location>
</feature>
<evidence type="ECO:0000256" key="4">
    <source>
        <dbReference type="ARBA" id="ARBA00022843"/>
    </source>
</evidence>
<feature type="compositionally biased region" description="Basic and acidic residues" evidence="7">
    <location>
        <begin position="237"/>
        <end position="246"/>
    </location>
</feature>
<feature type="compositionally biased region" description="Polar residues" evidence="7">
    <location>
        <begin position="799"/>
        <end position="813"/>
    </location>
</feature>
<comment type="subcellular location">
    <subcellularLocation>
        <location evidence="1">Nucleus</location>
    </subcellularLocation>
</comment>
<feature type="compositionally biased region" description="Polar residues" evidence="7">
    <location>
        <begin position="1215"/>
        <end position="1228"/>
    </location>
</feature>
<keyword evidence="2" id="KW-1017">Isopeptide bond</keyword>
<reference evidence="9" key="1">
    <citation type="submission" date="2023-08" db="EMBL/GenBank/DDBJ databases">
        <authorList>
            <person name="Alioto T."/>
            <person name="Alioto T."/>
            <person name="Gomez Garrido J."/>
        </authorList>
    </citation>
    <scope>NUCLEOTIDE SEQUENCE</scope>
</reference>
<name>A0AAV1H473_XYRNO</name>
<feature type="compositionally biased region" description="Acidic residues" evidence="7">
    <location>
        <begin position="1327"/>
        <end position="1337"/>
    </location>
</feature>
<keyword evidence="6" id="KW-0131">Cell cycle</keyword>
<feature type="compositionally biased region" description="Polar residues" evidence="7">
    <location>
        <begin position="276"/>
        <end position="293"/>
    </location>
</feature>
<evidence type="ECO:0000256" key="1">
    <source>
        <dbReference type="ARBA" id="ARBA00004123"/>
    </source>
</evidence>
<feature type="compositionally biased region" description="Polar residues" evidence="7">
    <location>
        <begin position="1784"/>
        <end position="1795"/>
    </location>
</feature>
<feature type="region of interest" description="Disordered" evidence="7">
    <location>
        <begin position="1068"/>
        <end position="1125"/>
    </location>
</feature>
<feature type="region of interest" description="Disordered" evidence="7">
    <location>
        <begin position="624"/>
        <end position="653"/>
    </location>
</feature>
<feature type="compositionally biased region" description="Low complexity" evidence="7">
    <location>
        <begin position="1876"/>
        <end position="1888"/>
    </location>
</feature>
<evidence type="ECO:0000256" key="5">
    <source>
        <dbReference type="ARBA" id="ARBA00023242"/>
    </source>
</evidence>
<feature type="region of interest" description="Disordered" evidence="7">
    <location>
        <begin position="986"/>
        <end position="1055"/>
    </location>
</feature>
<organism evidence="9 10">
    <name type="scientific">Xyrichtys novacula</name>
    <name type="common">Pearly razorfish</name>
    <name type="synonym">Hemipteronotus novacula</name>
    <dbReference type="NCBI Taxonomy" id="13765"/>
    <lineage>
        <taxon>Eukaryota</taxon>
        <taxon>Metazoa</taxon>
        <taxon>Chordata</taxon>
        <taxon>Craniata</taxon>
        <taxon>Vertebrata</taxon>
        <taxon>Euteleostomi</taxon>
        <taxon>Actinopterygii</taxon>
        <taxon>Neopterygii</taxon>
        <taxon>Teleostei</taxon>
        <taxon>Neoteleostei</taxon>
        <taxon>Acanthomorphata</taxon>
        <taxon>Eupercaria</taxon>
        <taxon>Labriformes</taxon>
        <taxon>Labridae</taxon>
        <taxon>Xyrichtys</taxon>
    </lineage>
</organism>
<feature type="region of interest" description="Disordered" evidence="7">
    <location>
        <begin position="1404"/>
        <end position="1435"/>
    </location>
</feature>
<feature type="compositionally biased region" description="Polar residues" evidence="7">
    <location>
        <begin position="510"/>
        <end position="524"/>
    </location>
</feature>
<dbReference type="InterPro" id="IPR008984">
    <property type="entry name" value="SMAD_FHA_dom_sf"/>
</dbReference>
<feature type="compositionally biased region" description="Basic and acidic residues" evidence="7">
    <location>
        <begin position="1502"/>
        <end position="1520"/>
    </location>
</feature>
<feature type="compositionally biased region" description="Low complexity" evidence="7">
    <location>
        <begin position="448"/>
        <end position="509"/>
    </location>
</feature>
<feature type="compositionally biased region" description="Low complexity" evidence="7">
    <location>
        <begin position="1746"/>
        <end position="1763"/>
    </location>
</feature>